<organism evidence="2 3">
    <name type="scientific">Microbotryum intermedium</name>
    <dbReference type="NCBI Taxonomy" id="269621"/>
    <lineage>
        <taxon>Eukaryota</taxon>
        <taxon>Fungi</taxon>
        <taxon>Dikarya</taxon>
        <taxon>Basidiomycota</taxon>
        <taxon>Pucciniomycotina</taxon>
        <taxon>Microbotryomycetes</taxon>
        <taxon>Microbotryales</taxon>
        <taxon>Microbotryaceae</taxon>
        <taxon>Microbotryum</taxon>
    </lineage>
</organism>
<evidence type="ECO:0000313" key="3">
    <source>
        <dbReference type="Proteomes" id="UP000198372"/>
    </source>
</evidence>
<feature type="region of interest" description="Disordered" evidence="1">
    <location>
        <begin position="1"/>
        <end position="81"/>
    </location>
</feature>
<dbReference type="OrthoDB" id="10039103at2759"/>
<dbReference type="Proteomes" id="UP000198372">
    <property type="component" value="Unassembled WGS sequence"/>
</dbReference>
<reference evidence="3" key="1">
    <citation type="submission" date="2016-09" db="EMBL/GenBank/DDBJ databases">
        <authorList>
            <person name="Jeantristanb JTB J.-T."/>
            <person name="Ricardo R."/>
        </authorList>
    </citation>
    <scope>NUCLEOTIDE SEQUENCE [LARGE SCALE GENOMIC DNA]</scope>
</reference>
<dbReference type="AlphaFoldDB" id="A0A238FRN1"/>
<sequence length="81" mass="8436">MSDRKESSSSNTGGSGGGVTGMMKDAANTMNEKVKQMGSTASKEEHKSEMKDDSKSMGDRASAGVTAAQDKMNEMSHSSKA</sequence>
<proteinExistence type="predicted"/>
<dbReference type="Pfam" id="PF11034">
    <property type="entry name" value="Grg1"/>
    <property type="match status" value="1"/>
</dbReference>
<name>A0A238FRN1_9BASI</name>
<accession>A0A238FRN1</accession>
<dbReference type="PANTHER" id="PTHR38789:SF1">
    <property type="entry name" value="GLUCOSE-REPRESSIBLE GENE PROTEIN-RELATED"/>
    <property type="match status" value="1"/>
</dbReference>
<keyword evidence="3" id="KW-1185">Reference proteome</keyword>
<dbReference type="PANTHER" id="PTHR38789">
    <property type="entry name" value="REPRESSIBLE PROTEIN GRG1, PUTATIVE (AFU_ORTHOLOGUE AFUA_5G14210)-RELATED"/>
    <property type="match status" value="1"/>
</dbReference>
<feature type="compositionally biased region" description="Basic and acidic residues" evidence="1">
    <location>
        <begin position="42"/>
        <end position="58"/>
    </location>
</feature>
<protein>
    <submittedName>
        <fullName evidence="2">BQ2448_7652 protein</fullName>
    </submittedName>
</protein>
<gene>
    <name evidence="2" type="ORF">BQ2448_7652</name>
</gene>
<dbReference type="EMBL" id="FMSP01000023">
    <property type="protein sequence ID" value="SCV74623.1"/>
    <property type="molecule type" value="Genomic_DNA"/>
</dbReference>
<dbReference type="InterPro" id="IPR020100">
    <property type="entry name" value="Glc-repressible_Grg1"/>
</dbReference>
<evidence type="ECO:0000256" key="1">
    <source>
        <dbReference type="SAM" id="MobiDB-lite"/>
    </source>
</evidence>
<evidence type="ECO:0000313" key="2">
    <source>
        <dbReference type="EMBL" id="SCV74623.1"/>
    </source>
</evidence>